<feature type="domain" description="MAM" evidence="1">
    <location>
        <begin position="87"/>
        <end position="151"/>
    </location>
</feature>
<proteinExistence type="predicted"/>
<feature type="non-terminal residue" evidence="2">
    <location>
        <position position="1"/>
    </location>
</feature>
<accession>A0A820XX14</accession>
<protein>
    <recommendedName>
        <fullName evidence="1">MAM domain-containing protein</fullName>
    </recommendedName>
</protein>
<reference evidence="2" key="1">
    <citation type="submission" date="2021-02" db="EMBL/GenBank/DDBJ databases">
        <authorList>
            <person name="Nowell W R."/>
        </authorList>
    </citation>
    <scope>NUCLEOTIDE SEQUENCE</scope>
</reference>
<gene>
    <name evidence="2" type="ORF">OVN521_LOCUS42767</name>
</gene>
<dbReference type="InterPro" id="IPR013320">
    <property type="entry name" value="ConA-like_dom_sf"/>
</dbReference>
<feature type="non-terminal residue" evidence="2">
    <location>
        <position position="151"/>
    </location>
</feature>
<dbReference type="AlphaFoldDB" id="A0A820XX14"/>
<feature type="domain" description="MAM" evidence="1">
    <location>
        <begin position="1"/>
        <end position="59"/>
    </location>
</feature>
<dbReference type="GO" id="GO:0016020">
    <property type="term" value="C:membrane"/>
    <property type="evidence" value="ECO:0007669"/>
    <property type="project" value="InterPro"/>
</dbReference>
<dbReference type="PANTHER" id="PTHR23282">
    <property type="entry name" value="APICAL ENDOSOMAL GLYCOPROTEIN PRECURSOR"/>
    <property type="match status" value="1"/>
</dbReference>
<keyword evidence="3" id="KW-1185">Reference proteome</keyword>
<dbReference type="Pfam" id="PF00629">
    <property type="entry name" value="MAM"/>
    <property type="match status" value="2"/>
</dbReference>
<dbReference type="PROSITE" id="PS50060">
    <property type="entry name" value="MAM_2"/>
    <property type="match status" value="2"/>
</dbReference>
<organism evidence="2 3">
    <name type="scientific">Rotaria magnacalcarata</name>
    <dbReference type="NCBI Taxonomy" id="392030"/>
    <lineage>
        <taxon>Eukaryota</taxon>
        <taxon>Metazoa</taxon>
        <taxon>Spiralia</taxon>
        <taxon>Gnathifera</taxon>
        <taxon>Rotifera</taxon>
        <taxon>Eurotatoria</taxon>
        <taxon>Bdelloidea</taxon>
        <taxon>Philodinida</taxon>
        <taxon>Philodinidae</taxon>
        <taxon>Rotaria</taxon>
    </lineage>
</organism>
<sequence>QPLWVWGLQGNQGNKWLNGQVTVTSSSYYRIRIEGIVGNSFQGDAAIDDLRIFENPCVLTPPDADPFNVVPTTTSTKPTITNPPGPYDCTFETGICNGWENMANNRFNWTRVQASTVAAPEIDHTTNTVQGYFMQADLSKGRANDYARLKS</sequence>
<evidence type="ECO:0000259" key="1">
    <source>
        <dbReference type="PROSITE" id="PS50060"/>
    </source>
</evidence>
<dbReference type="Gene3D" id="2.60.120.200">
    <property type="match status" value="2"/>
</dbReference>
<evidence type="ECO:0000313" key="2">
    <source>
        <dbReference type="EMBL" id="CAF4541049.1"/>
    </source>
</evidence>
<dbReference type="InterPro" id="IPR000998">
    <property type="entry name" value="MAM_dom"/>
</dbReference>
<dbReference type="InterPro" id="IPR051560">
    <property type="entry name" value="MAM_domain-containing"/>
</dbReference>
<dbReference type="PANTHER" id="PTHR23282:SF101">
    <property type="entry name" value="MAM DOMAIN-CONTAINING PROTEIN"/>
    <property type="match status" value="1"/>
</dbReference>
<name>A0A820XX14_9BILA</name>
<comment type="caution">
    <text evidence="2">The sequence shown here is derived from an EMBL/GenBank/DDBJ whole genome shotgun (WGS) entry which is preliminary data.</text>
</comment>
<dbReference type="Proteomes" id="UP000663866">
    <property type="component" value="Unassembled WGS sequence"/>
</dbReference>
<dbReference type="EMBL" id="CAJOBG010059420">
    <property type="protein sequence ID" value="CAF4541049.1"/>
    <property type="molecule type" value="Genomic_DNA"/>
</dbReference>
<dbReference type="SUPFAM" id="SSF49899">
    <property type="entry name" value="Concanavalin A-like lectins/glucanases"/>
    <property type="match status" value="2"/>
</dbReference>
<evidence type="ECO:0000313" key="3">
    <source>
        <dbReference type="Proteomes" id="UP000663866"/>
    </source>
</evidence>